<dbReference type="SUPFAM" id="SSF48576">
    <property type="entry name" value="Terpenoid synthases"/>
    <property type="match status" value="1"/>
</dbReference>
<dbReference type="AlphaFoldDB" id="A0A4R1HCW6"/>
<comment type="caution">
    <text evidence="1">The sequence shown here is derived from an EMBL/GenBank/DDBJ whole genome shotgun (WGS) entry which is preliminary data.</text>
</comment>
<dbReference type="SFLD" id="SFLDG01018">
    <property type="entry name" value="Squalene/Phytoene_Synthase_Lik"/>
    <property type="match status" value="1"/>
</dbReference>
<dbReference type="Gene3D" id="1.10.600.10">
    <property type="entry name" value="Farnesyl Diphosphate Synthase"/>
    <property type="match status" value="1"/>
</dbReference>
<dbReference type="InterPro" id="IPR044843">
    <property type="entry name" value="Trans_IPPS_bact-type"/>
</dbReference>
<keyword evidence="2" id="KW-1185">Reference proteome</keyword>
<evidence type="ECO:0000313" key="2">
    <source>
        <dbReference type="Proteomes" id="UP000295707"/>
    </source>
</evidence>
<dbReference type="CDD" id="cd00683">
    <property type="entry name" value="Trans_IPPS_HH"/>
    <property type="match status" value="1"/>
</dbReference>
<dbReference type="GO" id="GO:0004311">
    <property type="term" value="F:geranylgeranyl diphosphate synthase activity"/>
    <property type="evidence" value="ECO:0007669"/>
    <property type="project" value="InterPro"/>
</dbReference>
<dbReference type="NCBIfam" id="TIGR03464">
    <property type="entry name" value="HpnC"/>
    <property type="match status" value="1"/>
</dbReference>
<dbReference type="InterPro" id="IPR017827">
    <property type="entry name" value="HSQ_synthase_HpnC"/>
</dbReference>
<dbReference type="SFLD" id="SFLDS00005">
    <property type="entry name" value="Isoprenoid_Synthase_Type_I"/>
    <property type="match status" value="1"/>
</dbReference>
<dbReference type="InterPro" id="IPR002060">
    <property type="entry name" value="Squ/phyt_synthse"/>
</dbReference>
<evidence type="ECO:0000313" key="1">
    <source>
        <dbReference type="EMBL" id="TCK18060.1"/>
    </source>
</evidence>
<dbReference type="PANTHER" id="PTHR31480">
    <property type="entry name" value="BIFUNCTIONAL LYCOPENE CYCLASE/PHYTOENE SYNTHASE"/>
    <property type="match status" value="1"/>
</dbReference>
<sequence>MNGNPVNAGMTIQYATAWYKPGFSDALESPSTYCTTADIAQAYRSCRKLAQSHYENFPVASFLLPRRLRDPVAAIYAFARRADDIADEGDADEAERLLQLEEMGQALQLIEQGTPPPQPLYTALADTIENHALPVALFQDLLSAFRQDVTRKRYANFGELMDYCRRSANPVGRLLLHLNRQVDERKFARSDAICSALQLINFLQDIHQDYQENDRIYLPQDEMQRFSVTEDTIRDRRNSFELKELIRFQVRRADKLLRAGSPLGQQLGGRFGLELRTIILGGARVLEKLYAQDDVFARPRLDRKERIGILFSAIRQGF</sequence>
<protein>
    <submittedName>
        <fullName evidence="1">Squalene synthase HpnC</fullName>
    </submittedName>
</protein>
<dbReference type="Pfam" id="PF00494">
    <property type="entry name" value="SQS_PSY"/>
    <property type="match status" value="1"/>
</dbReference>
<name>A0A4R1HCW6_9GAMM</name>
<dbReference type="InterPro" id="IPR008949">
    <property type="entry name" value="Isoprenoid_synthase_dom_sf"/>
</dbReference>
<gene>
    <name evidence="1" type="ORF">DFR30_1319</name>
</gene>
<dbReference type="EMBL" id="SMFX01000001">
    <property type="protein sequence ID" value="TCK18060.1"/>
    <property type="molecule type" value="Genomic_DNA"/>
</dbReference>
<dbReference type="InterPro" id="IPR033904">
    <property type="entry name" value="Trans_IPPS_HH"/>
</dbReference>
<organism evidence="1 2">
    <name type="scientific">Thiogranum longum</name>
    <dbReference type="NCBI Taxonomy" id="1537524"/>
    <lineage>
        <taxon>Bacteria</taxon>
        <taxon>Pseudomonadati</taxon>
        <taxon>Pseudomonadota</taxon>
        <taxon>Gammaproteobacteria</taxon>
        <taxon>Chromatiales</taxon>
        <taxon>Ectothiorhodospiraceae</taxon>
        <taxon>Thiogranum</taxon>
    </lineage>
</organism>
<dbReference type="GO" id="GO:0016114">
    <property type="term" value="P:terpenoid biosynthetic process"/>
    <property type="evidence" value="ECO:0007669"/>
    <property type="project" value="UniProtKB-ARBA"/>
</dbReference>
<dbReference type="Proteomes" id="UP000295707">
    <property type="component" value="Unassembled WGS sequence"/>
</dbReference>
<dbReference type="SFLD" id="SFLDG01212">
    <property type="entry name" value="Phytoene_synthase_like"/>
    <property type="match status" value="1"/>
</dbReference>
<proteinExistence type="predicted"/>
<reference evidence="1 2" key="1">
    <citation type="submission" date="2019-03" db="EMBL/GenBank/DDBJ databases">
        <title>Genomic Encyclopedia of Type Strains, Phase IV (KMG-IV): sequencing the most valuable type-strain genomes for metagenomic binning, comparative biology and taxonomic classification.</title>
        <authorList>
            <person name="Goeker M."/>
        </authorList>
    </citation>
    <scope>NUCLEOTIDE SEQUENCE [LARGE SCALE GENOMIC DNA]</scope>
    <source>
        <strain evidence="1 2">DSM 19610</strain>
    </source>
</reference>
<dbReference type="GO" id="GO:0051996">
    <property type="term" value="F:squalene synthase [NAD(P)H] activity"/>
    <property type="evidence" value="ECO:0007669"/>
    <property type="project" value="InterPro"/>
</dbReference>
<accession>A0A4R1HCW6</accession>